<dbReference type="InParanoid" id="A0A1B7MEQ9"/>
<organism evidence="2 3">
    <name type="scientific">Rhizopogon vinicolor AM-OR11-026</name>
    <dbReference type="NCBI Taxonomy" id="1314800"/>
    <lineage>
        <taxon>Eukaryota</taxon>
        <taxon>Fungi</taxon>
        <taxon>Dikarya</taxon>
        <taxon>Basidiomycota</taxon>
        <taxon>Agaricomycotina</taxon>
        <taxon>Agaricomycetes</taxon>
        <taxon>Agaricomycetidae</taxon>
        <taxon>Boletales</taxon>
        <taxon>Suillineae</taxon>
        <taxon>Rhizopogonaceae</taxon>
        <taxon>Rhizopogon</taxon>
    </lineage>
</organism>
<accession>A0A1B7MEQ9</accession>
<sequence>MEKDAATDDARTRGCSGGGGCGGTGSANSNAAGFVDHIEFSSSRKGVLATHEKDTSHVRFWDLQQAHRCENFADGERFGFGAGFGFGESLQLRGATSKRSWTPWTAAGFGMRPSNVESQGTMALVLSDTRNTKNFHKPLASFALVPSKRAFSLTSEVMVVNKDGDLELYAMHDTPKQTSWSARGDLAIGTGLGCKALPGFDDRGVPPQLWDVHVEEETTTRGRGKTIRQSMFGKGDEDGFPPLDSNASPSKVMKVRTYSPASFRHYHLNIRWCEVSCLRR</sequence>
<dbReference type="AlphaFoldDB" id="A0A1B7MEQ9"/>
<protein>
    <submittedName>
        <fullName evidence="2">Uncharacterized protein</fullName>
    </submittedName>
</protein>
<gene>
    <name evidence="2" type="ORF">K503DRAFT_121253</name>
</gene>
<feature type="region of interest" description="Disordered" evidence="1">
    <location>
        <begin position="1"/>
        <end position="21"/>
    </location>
</feature>
<dbReference type="OrthoDB" id="341486at2759"/>
<keyword evidence="3" id="KW-1185">Reference proteome</keyword>
<name>A0A1B7MEQ9_9AGAM</name>
<dbReference type="STRING" id="1314800.A0A1B7MEQ9"/>
<evidence type="ECO:0000313" key="2">
    <source>
        <dbReference type="EMBL" id="OAX31089.1"/>
    </source>
</evidence>
<dbReference type="Proteomes" id="UP000092154">
    <property type="component" value="Unassembled WGS sequence"/>
</dbReference>
<reference evidence="2 3" key="1">
    <citation type="submission" date="2016-06" db="EMBL/GenBank/DDBJ databases">
        <title>Comparative genomics of the ectomycorrhizal sister species Rhizopogon vinicolor and Rhizopogon vesiculosus (Basidiomycota: Boletales) reveals a divergence of the mating type B locus.</title>
        <authorList>
            <consortium name="DOE Joint Genome Institute"/>
            <person name="Mujic A.B."/>
            <person name="Kuo A."/>
            <person name="Tritt A."/>
            <person name="Lipzen A."/>
            <person name="Chen C."/>
            <person name="Johnson J."/>
            <person name="Sharma A."/>
            <person name="Barry K."/>
            <person name="Grigoriev I.V."/>
            <person name="Spatafora J.W."/>
        </authorList>
    </citation>
    <scope>NUCLEOTIDE SEQUENCE [LARGE SCALE GENOMIC DNA]</scope>
    <source>
        <strain evidence="2 3">AM-OR11-026</strain>
    </source>
</reference>
<evidence type="ECO:0000313" key="3">
    <source>
        <dbReference type="Proteomes" id="UP000092154"/>
    </source>
</evidence>
<dbReference type="EMBL" id="KV449606">
    <property type="protein sequence ID" value="OAX31089.1"/>
    <property type="molecule type" value="Genomic_DNA"/>
</dbReference>
<feature type="compositionally biased region" description="Basic and acidic residues" evidence="1">
    <location>
        <begin position="1"/>
        <end position="12"/>
    </location>
</feature>
<evidence type="ECO:0000256" key="1">
    <source>
        <dbReference type="SAM" id="MobiDB-lite"/>
    </source>
</evidence>
<proteinExistence type="predicted"/>